<accession>A6HI85</accession>
<protein>
    <submittedName>
        <fullName evidence="1">RCG34736</fullName>
    </submittedName>
</protein>
<dbReference type="Proteomes" id="UP000234681">
    <property type="component" value="Chromosome 10"/>
</dbReference>
<reference evidence="1 2" key="1">
    <citation type="submission" date="2005-07" db="EMBL/GenBank/DDBJ databases">
        <authorList>
            <person name="Mural R.J."/>
            <person name="Li P.W."/>
            <person name="Adams M.D."/>
            <person name="Amanatides P.G."/>
            <person name="Baden-Tillson H."/>
            <person name="Barnstead M."/>
            <person name="Chin S.H."/>
            <person name="Dew I."/>
            <person name="Evans C.A."/>
            <person name="Ferriera S."/>
            <person name="Flanigan M."/>
            <person name="Fosler C."/>
            <person name="Glodek A."/>
            <person name="Gu Z."/>
            <person name="Holt R.A."/>
            <person name="Jennings D."/>
            <person name="Kraft C.L."/>
            <person name="Lu F."/>
            <person name="Nguyen T."/>
            <person name="Nusskern D.R."/>
            <person name="Pfannkoch C.M."/>
            <person name="Sitter C."/>
            <person name="Sutton G.G."/>
            <person name="Venter J.C."/>
            <person name="Wang Z."/>
            <person name="Woodage T."/>
            <person name="Zheng X.H."/>
            <person name="Zhong F."/>
        </authorList>
    </citation>
    <scope>NUCLEOTIDE SEQUENCE [LARGE SCALE GENOMIC DNA]</scope>
    <source>
        <strain>BN</strain>
        <strain evidence="2">Sprague-Dawley</strain>
    </source>
</reference>
<gene>
    <name evidence="1" type="ORF">rCG_34736</name>
</gene>
<evidence type="ECO:0000313" key="1">
    <source>
        <dbReference type="EMBL" id="EDM05740.1"/>
    </source>
</evidence>
<sequence>MIVCVRLPGMRTSPALRVAKELTPGQAHANRWDSLHCLREGESQSPSLGEPSPPPPTTVKIFGTLLPASQAIWELLTSEADIM</sequence>
<dbReference type="AlphaFoldDB" id="A6HI85"/>
<proteinExistence type="predicted"/>
<name>A6HI85_RAT</name>
<evidence type="ECO:0000313" key="2">
    <source>
        <dbReference type="Proteomes" id="UP000234681"/>
    </source>
</evidence>
<dbReference type="EMBL" id="CH473948">
    <property type="protein sequence ID" value="EDM05740.1"/>
    <property type="molecule type" value="Genomic_DNA"/>
</dbReference>
<organism evidence="1 2">
    <name type="scientific">Rattus norvegicus</name>
    <name type="common">Rat</name>
    <dbReference type="NCBI Taxonomy" id="10116"/>
    <lineage>
        <taxon>Eukaryota</taxon>
        <taxon>Metazoa</taxon>
        <taxon>Chordata</taxon>
        <taxon>Craniata</taxon>
        <taxon>Vertebrata</taxon>
        <taxon>Euteleostomi</taxon>
        <taxon>Mammalia</taxon>
        <taxon>Eutheria</taxon>
        <taxon>Euarchontoglires</taxon>
        <taxon>Glires</taxon>
        <taxon>Rodentia</taxon>
        <taxon>Myomorpha</taxon>
        <taxon>Muroidea</taxon>
        <taxon>Muridae</taxon>
        <taxon>Murinae</taxon>
        <taxon>Rattus</taxon>
    </lineage>
</organism>